<dbReference type="Proteomes" id="UP000248856">
    <property type="component" value="Unassembled WGS sequence"/>
</dbReference>
<gene>
    <name evidence="1" type="ORF">AX018_10609</name>
</gene>
<name>A0A328YSX5_9BURK</name>
<protein>
    <submittedName>
        <fullName evidence="1">Uncharacterized protein</fullName>
    </submittedName>
</protein>
<organism evidence="1 2">
    <name type="scientific">Paracidovorax anthurii</name>
    <dbReference type="NCBI Taxonomy" id="78229"/>
    <lineage>
        <taxon>Bacteria</taxon>
        <taxon>Pseudomonadati</taxon>
        <taxon>Pseudomonadota</taxon>
        <taxon>Betaproteobacteria</taxon>
        <taxon>Burkholderiales</taxon>
        <taxon>Comamonadaceae</taxon>
        <taxon>Paracidovorax</taxon>
    </lineage>
</organism>
<accession>A0A328YSX5</accession>
<evidence type="ECO:0000313" key="1">
    <source>
        <dbReference type="EMBL" id="RAR75895.1"/>
    </source>
</evidence>
<reference evidence="1 2" key="1">
    <citation type="submission" date="2018-06" db="EMBL/GenBank/DDBJ databases">
        <title>Genomic Encyclopedia of Archaeal and Bacterial Type Strains, Phase II (KMG-II): from individual species to whole genera.</title>
        <authorList>
            <person name="Goeker M."/>
        </authorList>
    </citation>
    <scope>NUCLEOTIDE SEQUENCE [LARGE SCALE GENOMIC DNA]</scope>
    <source>
        <strain evidence="1 2">CFPB 3232</strain>
    </source>
</reference>
<keyword evidence="2" id="KW-1185">Reference proteome</keyword>
<comment type="caution">
    <text evidence="1">The sequence shown here is derived from an EMBL/GenBank/DDBJ whole genome shotgun (WGS) entry which is preliminary data.</text>
</comment>
<dbReference type="InterPro" id="IPR019734">
    <property type="entry name" value="TPR_rpt"/>
</dbReference>
<dbReference type="SMART" id="SM00028">
    <property type="entry name" value="TPR"/>
    <property type="match status" value="3"/>
</dbReference>
<dbReference type="InterPro" id="IPR011990">
    <property type="entry name" value="TPR-like_helical_dom_sf"/>
</dbReference>
<sequence length="407" mass="43438">MTSFSTVSDTSIDTSAIRARLDRLETYLRDDSGNEGLLAEAFTAALQCAAWDRAEFHLRHGQSLRPGAWDWALREADFWLAQSDFPRAEQVLHGLQGLPGQPPAFADAVLHNLAFIDFQQGRHAACAERLAPRMEAQAQGHVEAGSSALDVLWLRALHRAGDMVRATQWAQAMDRRAGLSARAAGVASLAALDAEQIGDATRWSAMALDAAPGVVPTLEALVTQASLALAAADARKARELSAAALRLNPADGRARSALAFAELLAKDASAALDHFRQALKAMPGHIGTWHGQAWTQVVLKDLDGARDSFESALALDRNFAESHGGLAVVAALVRDEGAARAHAERALRLDAGNLSGRFAQAILDGETSSAEAFELLAKRLMAGMESANGESLFESVSRASRPRSRGQ</sequence>
<dbReference type="AlphaFoldDB" id="A0A328YSX5"/>
<dbReference type="SUPFAM" id="SSF48452">
    <property type="entry name" value="TPR-like"/>
    <property type="match status" value="1"/>
</dbReference>
<evidence type="ECO:0000313" key="2">
    <source>
        <dbReference type="Proteomes" id="UP000248856"/>
    </source>
</evidence>
<dbReference type="EMBL" id="QLTA01000060">
    <property type="protein sequence ID" value="RAR75895.1"/>
    <property type="molecule type" value="Genomic_DNA"/>
</dbReference>
<proteinExistence type="predicted"/>
<dbReference type="Gene3D" id="1.25.40.10">
    <property type="entry name" value="Tetratricopeptide repeat domain"/>
    <property type="match status" value="1"/>
</dbReference>